<reference evidence="1" key="1">
    <citation type="journal article" date="2020" name="Fungal Divers.">
        <title>Resolving the Mortierellaceae phylogeny through synthesis of multi-gene phylogenetics and phylogenomics.</title>
        <authorList>
            <person name="Vandepol N."/>
            <person name="Liber J."/>
            <person name="Desiro A."/>
            <person name="Na H."/>
            <person name="Kennedy M."/>
            <person name="Barry K."/>
            <person name="Grigoriev I.V."/>
            <person name="Miller A.N."/>
            <person name="O'Donnell K."/>
            <person name="Stajich J.E."/>
            <person name="Bonito G."/>
        </authorList>
    </citation>
    <scope>NUCLEOTIDE SEQUENCE</scope>
    <source>
        <strain evidence="1">NRRL 2769</strain>
    </source>
</reference>
<sequence length="161" mass="17836">MALFSGIPGAKWLPCAVHKVKITINNAWKEGGALPLLDKYKNIPRMFKNRDAVADQLAKSQQTAAADDIKPITMNETRWNSRYEMVKWVIILKDYIDGTISHSTNSTSLLLTHISLDKLKGCSLSYEGLNTACTWTQLSLTATLSPLQDEKKKVTKAAKAA</sequence>
<protein>
    <submittedName>
        <fullName evidence="1">Uncharacterized protein</fullName>
    </submittedName>
</protein>
<gene>
    <name evidence="1" type="ORF">BGZ80_000140</name>
</gene>
<dbReference type="AlphaFoldDB" id="A0A9P6MTV5"/>
<dbReference type="EMBL" id="JAAAID010001022">
    <property type="protein sequence ID" value="KAG0012197.1"/>
    <property type="molecule type" value="Genomic_DNA"/>
</dbReference>
<keyword evidence="2" id="KW-1185">Reference proteome</keyword>
<organism evidence="1 2">
    <name type="scientific">Entomortierella chlamydospora</name>
    <dbReference type="NCBI Taxonomy" id="101097"/>
    <lineage>
        <taxon>Eukaryota</taxon>
        <taxon>Fungi</taxon>
        <taxon>Fungi incertae sedis</taxon>
        <taxon>Mucoromycota</taxon>
        <taxon>Mortierellomycotina</taxon>
        <taxon>Mortierellomycetes</taxon>
        <taxon>Mortierellales</taxon>
        <taxon>Mortierellaceae</taxon>
        <taxon>Entomortierella</taxon>
    </lineage>
</organism>
<accession>A0A9P6MTV5</accession>
<evidence type="ECO:0000313" key="1">
    <source>
        <dbReference type="EMBL" id="KAG0012197.1"/>
    </source>
</evidence>
<name>A0A9P6MTV5_9FUNG</name>
<evidence type="ECO:0000313" key="2">
    <source>
        <dbReference type="Proteomes" id="UP000703661"/>
    </source>
</evidence>
<comment type="caution">
    <text evidence="1">The sequence shown here is derived from an EMBL/GenBank/DDBJ whole genome shotgun (WGS) entry which is preliminary data.</text>
</comment>
<proteinExistence type="predicted"/>
<dbReference type="Proteomes" id="UP000703661">
    <property type="component" value="Unassembled WGS sequence"/>
</dbReference>